<dbReference type="InterPro" id="IPR036188">
    <property type="entry name" value="FAD/NAD-bd_sf"/>
</dbReference>
<dbReference type="RefSeq" id="WP_110171318.1">
    <property type="nucleotide sequence ID" value="NZ_CP015136.1"/>
</dbReference>
<dbReference type="STRING" id="1855912.LuPra_02798"/>
<dbReference type="OrthoDB" id="9806565at2"/>
<dbReference type="Proteomes" id="UP000076079">
    <property type="component" value="Chromosome"/>
</dbReference>
<dbReference type="KEGG" id="abac:LuPra_02798"/>
<organism evidence="2 3">
    <name type="scientific">Luteitalea pratensis</name>
    <dbReference type="NCBI Taxonomy" id="1855912"/>
    <lineage>
        <taxon>Bacteria</taxon>
        <taxon>Pseudomonadati</taxon>
        <taxon>Acidobacteriota</taxon>
        <taxon>Vicinamibacteria</taxon>
        <taxon>Vicinamibacterales</taxon>
        <taxon>Vicinamibacteraceae</taxon>
        <taxon>Luteitalea</taxon>
    </lineage>
</organism>
<accession>A0A143PP45</accession>
<dbReference type="Pfam" id="PF01494">
    <property type="entry name" value="FAD_binding_3"/>
    <property type="match status" value="1"/>
</dbReference>
<dbReference type="InterPro" id="IPR050816">
    <property type="entry name" value="Flavin-dep_Halogenase_NPB"/>
</dbReference>
<proteinExistence type="predicted"/>
<dbReference type="AlphaFoldDB" id="A0A143PP45"/>
<dbReference type="Gene3D" id="3.30.9.100">
    <property type="match status" value="1"/>
</dbReference>
<protein>
    <submittedName>
        <fullName evidence="2">2-octaprenyl-6-methoxyphenyl hydroxylase</fullName>
    </submittedName>
</protein>
<sequence length="398" mass="43415">MSVTPPYCDVVVLGGGPAGAATALTLARAGRSVVVVEKSRYEAANVGEILPPRARPWLEQLGVWRQFVADGHRPSPAVLSAWGDAELRATQHVFSPYGSGWHLDRRRFDAMLGEAARRAGAYVRCGVTARTGQSLGPDEWRLELTPALRHGSREHLHASYVVDATGRVAAWARTQGARRINADRLVAMAGVLVHGVEPHGRSRRDSASGADDGCTLVEASADGWWYTAGLPTGRTIASYVTDVDLLPPHRRAWRAFWHGRLRDTRHTYARLRSLQLTAALRVVAANSSRLDHASGPGWLAVGDAAIAFDPLSSRGLTQALASAVSAGDRLHRHLDGQSDAIGDWEHAGQAAHERYLRHRTNNYALEQRWPDSVFWRRRHAARLPAGAHARRTGTTGDD</sequence>
<gene>
    <name evidence="2" type="ORF">LuPra_02798</name>
</gene>
<dbReference type="PRINTS" id="PR00420">
    <property type="entry name" value="RNGMNOXGNASE"/>
</dbReference>
<evidence type="ECO:0000313" key="2">
    <source>
        <dbReference type="EMBL" id="AMY09579.1"/>
    </source>
</evidence>
<dbReference type="PANTHER" id="PTHR43747:SF1">
    <property type="entry name" value="SLR1998 PROTEIN"/>
    <property type="match status" value="1"/>
</dbReference>
<reference evidence="3" key="2">
    <citation type="submission" date="2016-04" db="EMBL/GenBank/DDBJ databases">
        <title>First Complete Genome Sequence of a Subdivision 6 Acidobacterium.</title>
        <authorList>
            <person name="Huang S."/>
            <person name="Vieira S."/>
            <person name="Bunk B."/>
            <person name="Riedel T."/>
            <person name="Sproeer C."/>
            <person name="Overmann J."/>
        </authorList>
    </citation>
    <scope>NUCLEOTIDE SEQUENCE [LARGE SCALE GENOMIC DNA]</scope>
    <source>
        <strain evidence="3">DSM 100886 HEG_-6_39</strain>
    </source>
</reference>
<dbReference type="GO" id="GO:0071949">
    <property type="term" value="F:FAD binding"/>
    <property type="evidence" value="ECO:0007669"/>
    <property type="project" value="InterPro"/>
</dbReference>
<name>A0A143PP45_LUTPR</name>
<evidence type="ECO:0000259" key="1">
    <source>
        <dbReference type="Pfam" id="PF01494"/>
    </source>
</evidence>
<feature type="domain" description="FAD-binding" evidence="1">
    <location>
        <begin position="8"/>
        <end position="339"/>
    </location>
</feature>
<dbReference type="PANTHER" id="PTHR43747">
    <property type="entry name" value="FAD-BINDING PROTEIN"/>
    <property type="match status" value="1"/>
</dbReference>
<dbReference type="SUPFAM" id="SSF51905">
    <property type="entry name" value="FAD/NAD(P)-binding domain"/>
    <property type="match status" value="1"/>
</dbReference>
<dbReference type="EMBL" id="CP015136">
    <property type="protein sequence ID" value="AMY09579.1"/>
    <property type="molecule type" value="Genomic_DNA"/>
</dbReference>
<evidence type="ECO:0000313" key="3">
    <source>
        <dbReference type="Proteomes" id="UP000076079"/>
    </source>
</evidence>
<reference evidence="2 3" key="1">
    <citation type="journal article" date="2016" name="Genome Announc.">
        <title>First Complete Genome Sequence of a Subdivision 6 Acidobacterium Strain.</title>
        <authorList>
            <person name="Huang S."/>
            <person name="Vieira S."/>
            <person name="Bunk B."/>
            <person name="Riedel T."/>
            <person name="Sproer C."/>
            <person name="Overmann J."/>
        </authorList>
    </citation>
    <scope>NUCLEOTIDE SEQUENCE [LARGE SCALE GENOMIC DNA]</scope>
    <source>
        <strain evidence="3">DSM 100886 HEG_-6_39</strain>
    </source>
</reference>
<dbReference type="InterPro" id="IPR002938">
    <property type="entry name" value="FAD-bd"/>
</dbReference>
<dbReference type="Gene3D" id="3.50.50.60">
    <property type="entry name" value="FAD/NAD(P)-binding domain"/>
    <property type="match status" value="1"/>
</dbReference>
<keyword evidence="3" id="KW-1185">Reference proteome</keyword>